<proteinExistence type="predicted"/>
<reference evidence="3" key="1">
    <citation type="submission" date="2024-10" db="EMBL/GenBank/DDBJ databases">
        <authorList>
            <person name="Ryan C."/>
        </authorList>
    </citation>
    <scope>NUCLEOTIDE SEQUENCE [LARGE SCALE GENOMIC DNA]</scope>
</reference>
<dbReference type="EMBL" id="OZ075132">
    <property type="protein sequence ID" value="CAL4982692.1"/>
    <property type="molecule type" value="Genomic_DNA"/>
</dbReference>
<dbReference type="SUPFAM" id="SSF57095">
    <property type="entry name" value="Scorpion toxin-like"/>
    <property type="match status" value="1"/>
</dbReference>
<dbReference type="Gene3D" id="3.30.30.10">
    <property type="entry name" value="Knottin, scorpion toxin-like"/>
    <property type="match status" value="1"/>
</dbReference>
<feature type="domain" description="Knottins-like" evidence="2">
    <location>
        <begin position="39"/>
        <end position="86"/>
    </location>
</feature>
<evidence type="ECO:0000256" key="1">
    <source>
        <dbReference type="SAM" id="Phobius"/>
    </source>
</evidence>
<dbReference type="InterPro" id="IPR003614">
    <property type="entry name" value="Knottins"/>
</dbReference>
<dbReference type="Proteomes" id="UP001497457">
    <property type="component" value="Chromosome 22rd"/>
</dbReference>
<organism evidence="3 4">
    <name type="scientific">Urochloa decumbens</name>
    <dbReference type="NCBI Taxonomy" id="240449"/>
    <lineage>
        <taxon>Eukaryota</taxon>
        <taxon>Viridiplantae</taxon>
        <taxon>Streptophyta</taxon>
        <taxon>Embryophyta</taxon>
        <taxon>Tracheophyta</taxon>
        <taxon>Spermatophyta</taxon>
        <taxon>Magnoliopsida</taxon>
        <taxon>Liliopsida</taxon>
        <taxon>Poales</taxon>
        <taxon>Poaceae</taxon>
        <taxon>PACMAD clade</taxon>
        <taxon>Panicoideae</taxon>
        <taxon>Panicodae</taxon>
        <taxon>Paniceae</taxon>
        <taxon>Melinidinae</taxon>
        <taxon>Urochloa</taxon>
    </lineage>
</organism>
<keyword evidence="4" id="KW-1185">Reference proteome</keyword>
<dbReference type="Pfam" id="PF00304">
    <property type="entry name" value="Gamma-thionin"/>
    <property type="match status" value="1"/>
</dbReference>
<dbReference type="AlphaFoldDB" id="A0ABC9ARJ7"/>
<protein>
    <recommendedName>
        <fullName evidence="2">Knottins-like domain-containing protein</fullName>
    </recommendedName>
</protein>
<dbReference type="InterPro" id="IPR036574">
    <property type="entry name" value="Scorpion_toxin-like_sf"/>
</dbReference>
<sequence>MEPSPRKKKNNLFAGTTIVLLLIVILTAEMVSVAGNINTCKHLSGSFRGWCLDDDHCIDTCVNESSDNFGGECLDFIPRCYCIANCSP</sequence>
<evidence type="ECO:0000259" key="2">
    <source>
        <dbReference type="Pfam" id="PF00304"/>
    </source>
</evidence>
<keyword evidence="1" id="KW-0472">Membrane</keyword>
<gene>
    <name evidence="3" type="ORF">URODEC1_LOCUS56738</name>
</gene>
<name>A0ABC9ARJ7_9POAL</name>
<accession>A0ABC9ARJ7</accession>
<keyword evidence="1" id="KW-1133">Transmembrane helix</keyword>
<evidence type="ECO:0000313" key="4">
    <source>
        <dbReference type="Proteomes" id="UP001497457"/>
    </source>
</evidence>
<keyword evidence="1" id="KW-0812">Transmembrane</keyword>
<evidence type="ECO:0000313" key="3">
    <source>
        <dbReference type="EMBL" id="CAL4982692.1"/>
    </source>
</evidence>
<feature type="transmembrane region" description="Helical" evidence="1">
    <location>
        <begin position="12"/>
        <end position="34"/>
    </location>
</feature>